<dbReference type="InterPro" id="IPR058643">
    <property type="entry name" value="BRE1-like_CC"/>
</dbReference>
<evidence type="ECO:0000256" key="14">
    <source>
        <dbReference type="RuleBase" id="RU365038"/>
    </source>
</evidence>
<keyword evidence="7 13" id="KW-0863">Zinc-finger</keyword>
<evidence type="ECO:0000256" key="3">
    <source>
        <dbReference type="ARBA" id="ARBA00004906"/>
    </source>
</evidence>
<dbReference type="GO" id="GO:0033503">
    <property type="term" value="C:HULC complex"/>
    <property type="evidence" value="ECO:0007669"/>
    <property type="project" value="TreeGrafter"/>
</dbReference>
<keyword evidence="9 14" id="KW-0862">Zinc</keyword>
<keyword evidence="5 14" id="KW-0808">Transferase</keyword>
<evidence type="ECO:0000256" key="4">
    <source>
        <dbReference type="ARBA" id="ARBA00005555"/>
    </source>
</evidence>
<dbReference type="GO" id="GO:0061630">
    <property type="term" value="F:ubiquitin protein ligase activity"/>
    <property type="evidence" value="ECO:0007669"/>
    <property type="project" value="UniProtKB-EC"/>
</dbReference>
<dbReference type="PROSITE" id="PS50089">
    <property type="entry name" value="ZF_RING_2"/>
    <property type="match status" value="1"/>
</dbReference>
<keyword evidence="6 14" id="KW-0479">Metal-binding</keyword>
<dbReference type="AlphaFoldDB" id="A0A8J2LLT8"/>
<dbReference type="PANTHER" id="PTHR23163:SF0">
    <property type="entry name" value="E3 UBIQUITIN-PROTEIN LIGASE BRE1"/>
    <property type="match status" value="1"/>
</dbReference>
<dbReference type="EC" id="2.3.2.27" evidence="14"/>
<dbReference type="CDD" id="cd16705">
    <property type="entry name" value="RING-HC_dBre1-like"/>
    <property type="match status" value="1"/>
</dbReference>
<sequence length="998" mass="116349">MSLIGRYICGGCGTLYVLRVTRGVLDGLVSLVCALPHPRFPHIYSGIVKMSTIKRPPDDPGPDGPPPRKKIGVEPVRLGPVSTLEEMDIKVLQYQHKKLSQRLELRQRQEQELHRRIAQLEQRQTQDDAVLNVINRYWNQLNEDIRIFLQRFDAETSDESESKNESEATTSFLTQLSTWDKNELDEKLATKVQVSTRAVAKIIQAFDRLQQRNERVTKVLKGELGEDAPSLDSTIKEVNIQLEKENQQIQALNTSLHEKYHTMSLKMKSLQDRLTAAETRSDELKNQVDDINWEVSKLMCANDKLANLLQEMTDKYNKMKRMYGSEDGHDRQLNDVHPRNSSISDMEIINLQKDNEELRELANNRLQELEKLHQTQRDTLKELEKLRMEIRQLPESVIVETTEYKCLQSKFSVIYNHTIELRTILDEAKQNIFTMRTTHLKHIEQMESEELIVQKKLRTEMIQLEDMLGQVRKEYEMLRIEFEQNLAANEQTGPINREMRHLITSLQNHNQQLKGDAHRYRRKYKEIFNEMAKLKRQKDELEIRVAALLEKEAVGNNSGFKDDEDSPTSSCLVIKEEQNSTSPSKKNYEGESSNEVLDHIKGEKANHDSALKKDGTKGSVNKNLVRVKSETEVVKDLRSQLKKALNDQKEMKLLLDMYKGASKDQRDKVQLMASEKKCRLELEDVKAQLKKIMESKKEERKKLADEDAVKKIKTLEEQVHTLQRQVTAQKQEEEALISEMEVTGQAFEDMQEQNSRLIQQLREKDDANFKLMSDRIKSNQLQKMAREERTLLQEQVQTLSKQLEAQNQVVRKLEEKERLLLQSMGSMEKEALIRQQTMELHKRKAIESAQSAADLKLHLEKYHSQMKDAQQTVAEKTSALEAEAYKTKRLQEEIAMLKRKVERLNRIEMAGNTDEVMMEEIREYKETLTCPSCKVKRKDAVLIKCFHVFCFDCLRTRYETRQRKCPKCNAAFGANDYHRLYLTYHITPALNHSRLKNY</sequence>
<comment type="catalytic activity">
    <reaction evidence="1 14">
        <text>S-ubiquitinyl-[E2 ubiquitin-conjugating enzyme]-L-cysteine + [acceptor protein]-L-lysine = [E2 ubiquitin-conjugating enzyme]-L-cysteine + N(6)-ubiquitinyl-[acceptor protein]-L-lysine.</text>
        <dbReference type="EC" id="2.3.2.27"/>
    </reaction>
</comment>
<dbReference type="Proteomes" id="UP000708208">
    <property type="component" value="Unassembled WGS sequence"/>
</dbReference>
<dbReference type="GO" id="GO:0006325">
    <property type="term" value="P:chromatin organization"/>
    <property type="evidence" value="ECO:0007669"/>
    <property type="project" value="UniProtKB-KW"/>
</dbReference>
<evidence type="ECO:0000256" key="16">
    <source>
        <dbReference type="SAM" id="MobiDB-lite"/>
    </source>
</evidence>
<dbReference type="EMBL" id="CAJVCH010571681">
    <property type="protein sequence ID" value="CAG7838248.1"/>
    <property type="molecule type" value="Genomic_DNA"/>
</dbReference>
<evidence type="ECO:0000259" key="17">
    <source>
        <dbReference type="PROSITE" id="PS50089"/>
    </source>
</evidence>
<dbReference type="GO" id="GO:0005634">
    <property type="term" value="C:nucleus"/>
    <property type="evidence" value="ECO:0007669"/>
    <property type="project" value="UniProtKB-SubCell"/>
</dbReference>
<dbReference type="InterPro" id="IPR018957">
    <property type="entry name" value="Znf_C3HC4_RING-type"/>
</dbReference>
<evidence type="ECO:0000256" key="15">
    <source>
        <dbReference type="SAM" id="Coils"/>
    </source>
</evidence>
<dbReference type="Pfam" id="PF00097">
    <property type="entry name" value="zf-C3HC4"/>
    <property type="match status" value="1"/>
</dbReference>
<dbReference type="PROSITE" id="PS00518">
    <property type="entry name" value="ZF_RING_1"/>
    <property type="match status" value="1"/>
</dbReference>
<dbReference type="SMART" id="SM00184">
    <property type="entry name" value="RING"/>
    <property type="match status" value="1"/>
</dbReference>
<keyword evidence="10 14" id="KW-0156">Chromatin regulator</keyword>
<comment type="subcellular location">
    <subcellularLocation>
        <location evidence="2 14">Nucleus</location>
    </subcellularLocation>
</comment>
<dbReference type="FunFam" id="3.30.40.10:FF:000040">
    <property type="entry name" value="E3 ubiquitin protein ligase"/>
    <property type="match status" value="1"/>
</dbReference>
<feature type="domain" description="RING-type" evidence="17">
    <location>
        <begin position="930"/>
        <end position="969"/>
    </location>
</feature>
<evidence type="ECO:0000313" key="18">
    <source>
        <dbReference type="EMBL" id="CAG7838248.1"/>
    </source>
</evidence>
<evidence type="ECO:0000256" key="2">
    <source>
        <dbReference type="ARBA" id="ARBA00004123"/>
    </source>
</evidence>
<feature type="coiled-coil region" evidence="15">
    <location>
        <begin position="679"/>
        <end position="907"/>
    </location>
</feature>
<comment type="caution">
    <text evidence="18">The sequence shown here is derived from an EMBL/GenBank/DDBJ whole genome shotgun (WGS) entry which is preliminary data.</text>
</comment>
<evidence type="ECO:0000256" key="10">
    <source>
        <dbReference type="ARBA" id="ARBA00022853"/>
    </source>
</evidence>
<dbReference type="InterPro" id="IPR001841">
    <property type="entry name" value="Znf_RING"/>
</dbReference>
<evidence type="ECO:0000256" key="11">
    <source>
        <dbReference type="ARBA" id="ARBA00023054"/>
    </source>
</evidence>
<feature type="region of interest" description="Disordered" evidence="16">
    <location>
        <begin position="51"/>
        <end position="72"/>
    </location>
</feature>
<evidence type="ECO:0000256" key="12">
    <source>
        <dbReference type="ARBA" id="ARBA00023242"/>
    </source>
</evidence>
<evidence type="ECO:0000256" key="13">
    <source>
        <dbReference type="PROSITE-ProRule" id="PRU00175"/>
    </source>
</evidence>
<evidence type="ECO:0000256" key="6">
    <source>
        <dbReference type="ARBA" id="ARBA00022723"/>
    </source>
</evidence>
<comment type="pathway">
    <text evidence="3 14">Protein modification; protein ubiquitination.</text>
</comment>
<evidence type="ECO:0000313" key="19">
    <source>
        <dbReference type="Proteomes" id="UP000708208"/>
    </source>
</evidence>
<comment type="similarity">
    <text evidence="4 14">Belongs to the BRE1 family.</text>
</comment>
<evidence type="ECO:0000256" key="9">
    <source>
        <dbReference type="ARBA" id="ARBA00022833"/>
    </source>
</evidence>
<evidence type="ECO:0000256" key="5">
    <source>
        <dbReference type="ARBA" id="ARBA00022679"/>
    </source>
</evidence>
<keyword evidence="11 14" id="KW-0175">Coiled coil</keyword>
<keyword evidence="8 14" id="KW-0833">Ubl conjugation pathway</keyword>
<keyword evidence="19" id="KW-1185">Reference proteome</keyword>
<keyword evidence="12 14" id="KW-0539">Nucleus</keyword>
<reference evidence="18" key="1">
    <citation type="submission" date="2021-06" db="EMBL/GenBank/DDBJ databases">
        <authorList>
            <person name="Hodson N. C."/>
            <person name="Mongue J. A."/>
            <person name="Jaron S. K."/>
        </authorList>
    </citation>
    <scope>NUCLEOTIDE SEQUENCE</scope>
</reference>
<dbReference type="GO" id="GO:0008270">
    <property type="term" value="F:zinc ion binding"/>
    <property type="evidence" value="ECO:0007669"/>
    <property type="project" value="UniProtKB-KW"/>
</dbReference>
<dbReference type="GO" id="GO:0016567">
    <property type="term" value="P:protein ubiquitination"/>
    <property type="evidence" value="ECO:0007669"/>
    <property type="project" value="UniProtKB-UniRule"/>
</dbReference>
<dbReference type="Pfam" id="PF26095">
    <property type="entry name" value="CC_Bre1"/>
    <property type="match status" value="1"/>
</dbReference>
<dbReference type="InterPro" id="IPR013956">
    <property type="entry name" value="E3_ubiquit_lig_Bre1"/>
</dbReference>
<gene>
    <name evidence="18" type="ORF">AFUS01_LOCUS47235</name>
</gene>
<dbReference type="OrthoDB" id="10266039at2759"/>
<feature type="coiled-coil region" evidence="15">
    <location>
        <begin position="235"/>
        <end position="322"/>
    </location>
</feature>
<protein>
    <recommendedName>
        <fullName evidence="14">E3 ubiquitin protein ligase</fullName>
        <ecNumber evidence="14">2.3.2.27</ecNumber>
    </recommendedName>
</protein>
<feature type="coiled-coil region" evidence="15">
    <location>
        <begin position="627"/>
        <end position="654"/>
    </location>
</feature>
<feature type="coiled-coil region" evidence="15">
    <location>
        <begin position="348"/>
        <end position="389"/>
    </location>
</feature>
<feature type="coiled-coil region" evidence="15">
    <location>
        <begin position="454"/>
        <end position="551"/>
    </location>
</feature>
<proteinExistence type="inferred from homology"/>
<name>A0A8J2LLT8_9HEXA</name>
<dbReference type="PANTHER" id="PTHR23163">
    <property type="entry name" value="RING FINGER PROTEIN-RELATED"/>
    <property type="match status" value="1"/>
</dbReference>
<evidence type="ECO:0000256" key="1">
    <source>
        <dbReference type="ARBA" id="ARBA00000900"/>
    </source>
</evidence>
<dbReference type="InterPro" id="IPR058642">
    <property type="entry name" value="BRE1A/B-like_dom"/>
</dbReference>
<dbReference type="Pfam" id="PF26052">
    <property type="entry name" value="BRE1B"/>
    <property type="match status" value="1"/>
</dbReference>
<dbReference type="InterPro" id="IPR017907">
    <property type="entry name" value="Znf_RING_CS"/>
</dbReference>
<evidence type="ECO:0000256" key="8">
    <source>
        <dbReference type="ARBA" id="ARBA00022786"/>
    </source>
</evidence>
<evidence type="ECO:0000256" key="7">
    <source>
        <dbReference type="ARBA" id="ARBA00022771"/>
    </source>
</evidence>
<accession>A0A8J2LLT8</accession>
<organism evidence="18 19">
    <name type="scientific">Allacma fusca</name>
    <dbReference type="NCBI Taxonomy" id="39272"/>
    <lineage>
        <taxon>Eukaryota</taxon>
        <taxon>Metazoa</taxon>
        <taxon>Ecdysozoa</taxon>
        <taxon>Arthropoda</taxon>
        <taxon>Hexapoda</taxon>
        <taxon>Collembola</taxon>
        <taxon>Symphypleona</taxon>
        <taxon>Sminthuridae</taxon>
        <taxon>Allacma</taxon>
    </lineage>
</organism>